<dbReference type="Pfam" id="PF07790">
    <property type="entry name" value="Pilin_N"/>
    <property type="match status" value="1"/>
</dbReference>
<name>A0A0P7HTH1_9EURY</name>
<dbReference type="EMBL" id="LGUC01000001">
    <property type="protein sequence ID" value="KPN29946.1"/>
    <property type="molecule type" value="Genomic_DNA"/>
</dbReference>
<dbReference type="NCBIfam" id="TIGR02537">
    <property type="entry name" value="arch_flag_Nterm"/>
    <property type="match status" value="1"/>
</dbReference>
<keyword evidence="1" id="KW-0812">Transmembrane</keyword>
<sequence length="173" mass="17701">MLPRDSTASPAAVPTALTDSDRAVSPALGAVLLVGITVAVAAILGTVLFGQAAALGGSPPTASFDVSAESDRITLSHEGGDAVDVHALRVEISIDGDPLTHQPPVPFFAAEGFHGGPRGAFNPETDDEWAVGETTTLRVAATNDPALEAGARLTVELFYGDHRFASLSTRVDG</sequence>
<protein>
    <recommendedName>
        <fullName evidence="2">Archaeal Type IV pilin N-terminal domain-containing protein</fullName>
    </recommendedName>
</protein>
<dbReference type="PANTHER" id="PTHR38138:SF1">
    <property type="entry name" value="ARCHAEAL TYPE IV PILIN N-TERMINAL DOMAIN-CONTAINING PROTEIN"/>
    <property type="match status" value="1"/>
</dbReference>
<proteinExistence type="predicted"/>
<evidence type="ECO:0000313" key="3">
    <source>
        <dbReference type="EMBL" id="KPN29946.1"/>
    </source>
</evidence>
<dbReference type="Proteomes" id="UP000050535">
    <property type="component" value="Unassembled WGS sequence"/>
</dbReference>
<evidence type="ECO:0000256" key="1">
    <source>
        <dbReference type="SAM" id="Phobius"/>
    </source>
</evidence>
<evidence type="ECO:0000313" key="4">
    <source>
        <dbReference type="Proteomes" id="UP000050535"/>
    </source>
</evidence>
<dbReference type="PANTHER" id="PTHR38138">
    <property type="entry name" value="VNG6441H"/>
    <property type="match status" value="1"/>
</dbReference>
<comment type="caution">
    <text evidence="3">The sequence shown here is derived from an EMBL/GenBank/DDBJ whole genome shotgun (WGS) entry which is preliminary data.</text>
</comment>
<feature type="domain" description="Archaeal Type IV pilin N-terminal" evidence="2">
    <location>
        <begin position="22"/>
        <end position="95"/>
    </location>
</feature>
<dbReference type="RefSeq" id="WP_239685497.1">
    <property type="nucleotide sequence ID" value="NZ_LGUC01000001.1"/>
</dbReference>
<dbReference type="STRING" id="699431.SY89_00666"/>
<keyword evidence="4" id="KW-1185">Reference proteome</keyword>
<dbReference type="AlphaFoldDB" id="A0A0P7HTH1"/>
<feature type="transmembrane region" description="Helical" evidence="1">
    <location>
        <begin position="27"/>
        <end position="49"/>
    </location>
</feature>
<keyword evidence="1" id="KW-1133">Transmembrane helix</keyword>
<evidence type="ECO:0000259" key="2">
    <source>
        <dbReference type="Pfam" id="PF07790"/>
    </source>
</evidence>
<gene>
    <name evidence="3" type="ORF">SY89_00666</name>
</gene>
<dbReference type="InterPro" id="IPR013373">
    <property type="entry name" value="Flagellin/pilin_N_arc"/>
</dbReference>
<reference evidence="4" key="1">
    <citation type="submission" date="2013-11" db="EMBL/GenBank/DDBJ databases">
        <authorList>
            <person name="Hoang H.T."/>
            <person name="Killian M.L."/>
            <person name="Madson D.M."/>
            <person name="Arruda P.H.E."/>
            <person name="Sun D."/>
            <person name="Schwartz K.J."/>
            <person name="Yoon K."/>
        </authorList>
    </citation>
    <scope>NUCLEOTIDE SEQUENCE [LARGE SCALE GENOMIC DNA]</scope>
    <source>
        <strain evidence="4">CDK2</strain>
    </source>
</reference>
<organism evidence="3 4">
    <name type="scientific">Halolamina pelagica</name>
    <dbReference type="NCBI Taxonomy" id="699431"/>
    <lineage>
        <taxon>Archaea</taxon>
        <taxon>Methanobacteriati</taxon>
        <taxon>Methanobacteriota</taxon>
        <taxon>Stenosarchaea group</taxon>
        <taxon>Halobacteria</taxon>
        <taxon>Halobacteriales</taxon>
        <taxon>Haloferacaceae</taxon>
    </lineage>
</organism>
<keyword evidence="1" id="KW-0472">Membrane</keyword>
<accession>A0A0P7HTH1</accession>
<dbReference type="InterPro" id="IPR012859">
    <property type="entry name" value="Pilin_N_archaeal"/>
</dbReference>